<dbReference type="PANTHER" id="PTHR42862:SF1">
    <property type="entry name" value="DELTA-1-PYRROLINE-5-CARBOXYLATE DEHYDROGENASE 2, ISOFORM A-RELATED"/>
    <property type="match status" value="1"/>
</dbReference>
<comment type="catalytic activity">
    <reaction evidence="5">
        <text>L-proline + a quinone = (S)-1-pyrroline-5-carboxylate + a quinol + H(+)</text>
        <dbReference type="Rhea" id="RHEA:23784"/>
        <dbReference type="ChEBI" id="CHEBI:15378"/>
        <dbReference type="ChEBI" id="CHEBI:17388"/>
        <dbReference type="ChEBI" id="CHEBI:24646"/>
        <dbReference type="ChEBI" id="CHEBI:60039"/>
        <dbReference type="ChEBI" id="CHEBI:132124"/>
        <dbReference type="EC" id="1.5.5.2"/>
    </reaction>
</comment>
<feature type="domain" description="Proline dehydrogenase PutA" evidence="8">
    <location>
        <begin position="64"/>
        <end position="178"/>
    </location>
</feature>
<evidence type="ECO:0000259" key="8">
    <source>
        <dbReference type="Pfam" id="PF14850"/>
    </source>
</evidence>
<evidence type="ECO:0000256" key="1">
    <source>
        <dbReference type="ARBA" id="ARBA00004786"/>
    </source>
</evidence>
<comment type="catalytic activity">
    <reaction evidence="4 5">
        <text>L-glutamate 5-semialdehyde + NAD(+) + H2O = L-glutamate + NADH + 2 H(+)</text>
        <dbReference type="Rhea" id="RHEA:30235"/>
        <dbReference type="ChEBI" id="CHEBI:15377"/>
        <dbReference type="ChEBI" id="CHEBI:15378"/>
        <dbReference type="ChEBI" id="CHEBI:29985"/>
        <dbReference type="ChEBI" id="CHEBI:57540"/>
        <dbReference type="ChEBI" id="CHEBI:57945"/>
        <dbReference type="ChEBI" id="CHEBI:58066"/>
        <dbReference type="EC" id="1.2.1.88"/>
    </reaction>
</comment>
<evidence type="ECO:0000313" key="11">
    <source>
        <dbReference type="Proteomes" id="UP001161409"/>
    </source>
</evidence>
<comment type="pathway">
    <text evidence="5">Amino-acid degradation; L-proline degradation into L-glutamate; L-glutamate from L-proline: step 1/2.</text>
</comment>
<comment type="pathway">
    <text evidence="1 5">Amino-acid degradation; L-proline degradation into L-glutamate; L-glutamate from L-proline: step 2/2.</text>
</comment>
<dbReference type="SUPFAM" id="SSF53720">
    <property type="entry name" value="ALDH-like"/>
    <property type="match status" value="1"/>
</dbReference>
<dbReference type="Pfam" id="PF00171">
    <property type="entry name" value="Aldedh"/>
    <property type="match status" value="1"/>
</dbReference>
<dbReference type="InterPro" id="IPR041349">
    <property type="entry name" value="PRODH"/>
</dbReference>
<dbReference type="Gene3D" id="1.20.5.460">
    <property type="entry name" value="Single helix bin"/>
    <property type="match status" value="1"/>
</dbReference>
<proteinExistence type="inferred from homology"/>
<dbReference type="InterPro" id="IPR029041">
    <property type="entry name" value="FAD-linked_oxidoreductase-like"/>
</dbReference>
<dbReference type="PANTHER" id="PTHR42862">
    <property type="entry name" value="DELTA-1-PYRROLINE-5-CARBOXYLATE DEHYDROGENASE 1, ISOFORM A-RELATED"/>
    <property type="match status" value="1"/>
</dbReference>
<dbReference type="Pfam" id="PF14850">
    <property type="entry name" value="Pro_dh-DNA_bdg"/>
    <property type="match status" value="1"/>
</dbReference>
<evidence type="ECO:0000259" key="6">
    <source>
        <dbReference type="Pfam" id="PF00171"/>
    </source>
</evidence>
<keyword evidence="5" id="KW-0804">Transcription</keyword>
<dbReference type="Pfam" id="PF01619">
    <property type="entry name" value="Pro_dh"/>
    <property type="match status" value="1"/>
</dbReference>
<dbReference type="EC" id="1.5.5.2" evidence="5"/>
<dbReference type="EMBL" id="BSNF01000010">
    <property type="protein sequence ID" value="GLQ07891.1"/>
    <property type="molecule type" value="Genomic_DNA"/>
</dbReference>
<comment type="similarity">
    <text evidence="5">In the C-terminal section; belongs to the aldehyde dehydrogenase family.</text>
</comment>
<evidence type="ECO:0000259" key="9">
    <source>
        <dbReference type="Pfam" id="PF18327"/>
    </source>
</evidence>
<dbReference type="NCBIfam" id="NF008869">
    <property type="entry name" value="PRK11904.1"/>
    <property type="match status" value="1"/>
</dbReference>
<evidence type="ECO:0000256" key="2">
    <source>
        <dbReference type="ARBA" id="ARBA00023002"/>
    </source>
</evidence>
<dbReference type="EC" id="1.2.1.88" evidence="5"/>
<gene>
    <name evidence="10" type="ORF">GCM10007924_31130</name>
</gene>
<keyword evidence="5" id="KW-0285">Flavoprotein</keyword>
<comment type="cofactor">
    <cofactor evidence="5">
        <name>FAD</name>
        <dbReference type="ChEBI" id="CHEBI:57692"/>
    </cofactor>
</comment>
<dbReference type="InterPro" id="IPR016160">
    <property type="entry name" value="Ald_DH_CS_CYS"/>
</dbReference>
<keyword evidence="5" id="KW-0642">Proline metabolism</keyword>
<dbReference type="InterPro" id="IPR016163">
    <property type="entry name" value="Ald_DH_C"/>
</dbReference>
<dbReference type="PROSITE" id="PS00070">
    <property type="entry name" value="ALDEHYDE_DEHYDR_CYS"/>
    <property type="match status" value="1"/>
</dbReference>
<dbReference type="InterPro" id="IPR002872">
    <property type="entry name" value="Proline_DH_dom"/>
</dbReference>
<dbReference type="InterPro" id="IPR024082">
    <property type="entry name" value="PRODH_PutA_dom_II"/>
</dbReference>
<dbReference type="PIRSF" id="PIRSF000197">
    <property type="entry name" value="Bifunct_PutA"/>
    <property type="match status" value="1"/>
</dbReference>
<sequence length="1245" mass="134903">MTVPSGSHSALLRSRINAHFICNEDKALQELEQYLDLPEEHRRRIEDEASELVRQLRRAKKPGMMETFLGEYGLSTEEGVALMCLAEALLRVPDEDTIDALIQDKIAPADWARHVGHSSSPLVNASTWALMLTGKVIAPTKAEDWDVVQNVRSVIRRVGEPVIRKAVAQAMKILGHQFVLGRTIAEAVERARGMEQKGYQYSYDMLGEAARTGRDAKKYFLAYSKAITGLSERAADPDIRNNPGISVKFSALHPRYEFMQWDRVMKELVPRVSSLVQQAKNAQMGFNVDAEEADRLDLSLDVIEAVLSDPDLAGWDGFGVVVQAYSPRAFYVLDWLYDLSVRLDRRIMVRLVKGAYWDTEIKLAQVGGLDGYPVFTRKAATDVSYMACARKLLSMTDRIYPQFATHNAHSVSAILELAGSDLDAFEFQRLHGMGEALHDLVRANRKTRCRIYAPVGVHEDLLAYLVRRLLENGANSSFVNQVLDEKVPARHVVRDPVTRLQEERKKHRRTLPEPAHIYDHGRQNSAGINLPNPDVMAAYEAGRTAFRDTVWQAGPIVGGQMTATPDRPVYNPARLDEQVGLTVDASEADITAALELAGGAGRDWAATPVSERSAALGRIADLMEENRIELMSLLMREAGKSVFDAINELREAVDFCRFYELEAGRLSEGPEFGPCGTFVCISPWNFPLAIFTGQIVAALVTGNAVIAKPAEQTPLVAARLVGLMHRAGIPGDVLHLLPGDGAVVGARLVSSPDIDGVCFTGSTETARLINRSMAAHGNPFAPLIAETGGLNAMIVDSTALPEQAVRDIVASAFQSAGQRCSALRVLYVQEDVAPRILEMLEGAMDELCMENPWNLSADLGPVIDAEARDGIADYCREQEAAGRLIKKLPVPARLQGQGYFVPPTAFRVTGIAEMEKEVFGPVLHVATYKAGEIERVVEDVNRAGYGLTMGLHTRVDGRVQDVARLAAVGNLYVNRNQIGAVVGVQPFGGEGLSGTGPKAGGPLYLHRFLCLRNEGDAPVQGGSEDQAANALEAPEGADLSRVLDACRTARLKWEGTEDRLSLLAGYADRLSGEAAGAVRSALTRQQEYRQTTRELNGPTGEANTLDVIGRGVFAVVGAGDDWADLLIPLLLAGNGALLVNASPEAEAGLQALEGAGLPSGIVRPVRVADCVRAMGTLEKLAGVVAAGIPLGEARKIRQTLADRDGPLLPLLPGGRDWRAFVHERALCVDTTASGGNAALLASVEG</sequence>
<dbReference type="NCBIfam" id="TIGR01238">
    <property type="entry name" value="D1pyr5carbox3"/>
    <property type="match status" value="1"/>
</dbReference>
<dbReference type="SUPFAM" id="SSF81935">
    <property type="entry name" value="N-terminal domain of bifunctional PutA protein"/>
    <property type="match status" value="1"/>
</dbReference>
<protein>
    <recommendedName>
        <fullName evidence="5">Bifunctional protein PutA</fullName>
    </recommendedName>
    <domain>
        <recommendedName>
            <fullName evidence="5">Proline dehydrogenase</fullName>
            <ecNumber evidence="5">1.5.5.2</ecNumber>
        </recommendedName>
        <alternativeName>
            <fullName evidence="5">Proline oxidase</fullName>
        </alternativeName>
    </domain>
    <domain>
        <recommendedName>
            <fullName evidence="5">Delta-1-pyrroline-5-carboxylate dehydrogenase</fullName>
            <shortName evidence="5">P5C dehydrogenase</shortName>
            <ecNumber evidence="5">1.2.1.88</ecNumber>
        </recommendedName>
        <alternativeName>
            <fullName evidence="5">L-glutamate gamma-semialdehyde dehydrogenase</fullName>
        </alternativeName>
    </domain>
</protein>
<evidence type="ECO:0000259" key="7">
    <source>
        <dbReference type="Pfam" id="PF01619"/>
    </source>
</evidence>
<keyword evidence="11" id="KW-1185">Reference proteome</keyword>
<dbReference type="InterPro" id="IPR005933">
    <property type="entry name" value="PutA_C"/>
</dbReference>
<dbReference type="Gene3D" id="3.20.20.220">
    <property type="match status" value="1"/>
</dbReference>
<feature type="domain" description="Proline utilization A proline dehydrogenase N-terminal" evidence="9">
    <location>
        <begin position="12"/>
        <end position="57"/>
    </location>
</feature>
<accession>A0ABQ5U7W9</accession>
<evidence type="ECO:0000256" key="5">
    <source>
        <dbReference type="PIRNR" id="PIRNR000197"/>
    </source>
</evidence>
<dbReference type="InterPro" id="IPR025703">
    <property type="entry name" value="Bifunct_PutA"/>
</dbReference>
<dbReference type="CDD" id="cd07125">
    <property type="entry name" value="ALDH_PutA-P5CDH"/>
    <property type="match status" value="1"/>
</dbReference>
<keyword evidence="5" id="KW-0274">FAD</keyword>
<evidence type="ECO:0000256" key="3">
    <source>
        <dbReference type="ARBA" id="ARBA00023027"/>
    </source>
</evidence>
<dbReference type="Gene3D" id="3.40.309.10">
    <property type="entry name" value="Aldehyde Dehydrogenase, Chain A, domain 2"/>
    <property type="match status" value="1"/>
</dbReference>
<evidence type="ECO:0000313" key="10">
    <source>
        <dbReference type="EMBL" id="GLQ07891.1"/>
    </source>
</evidence>
<dbReference type="SUPFAM" id="SSF51730">
    <property type="entry name" value="FAD-linked oxidoreductase"/>
    <property type="match status" value="1"/>
</dbReference>
<feature type="domain" description="Proline dehydrogenase" evidence="7">
    <location>
        <begin position="188"/>
        <end position="481"/>
    </location>
</feature>
<feature type="domain" description="Aldehyde dehydrogenase" evidence="6">
    <location>
        <begin position="567"/>
        <end position="1009"/>
    </location>
</feature>
<dbReference type="InterPro" id="IPR016162">
    <property type="entry name" value="Ald_DH_N"/>
</dbReference>
<dbReference type="InterPro" id="IPR015590">
    <property type="entry name" value="Aldehyde_DH_dom"/>
</dbReference>
<keyword evidence="5" id="KW-0678">Repressor</keyword>
<comment type="function">
    <text evidence="5">Oxidizes proline to glutamate for use as a carbon and nitrogen source.</text>
</comment>
<name>A0ABQ5U7W9_9PROT</name>
<keyword evidence="3 5" id="KW-0520">NAD</keyword>
<evidence type="ECO:0000256" key="4">
    <source>
        <dbReference type="ARBA" id="ARBA00048142"/>
    </source>
</evidence>
<dbReference type="InterPro" id="IPR016161">
    <property type="entry name" value="Ald_DH/histidinol_DH"/>
</dbReference>
<dbReference type="InterPro" id="IPR024089">
    <property type="entry name" value="PRODH_PutA_dom_I/II"/>
</dbReference>
<keyword evidence="5" id="KW-0805">Transcription regulation</keyword>
<comment type="caution">
    <text evidence="10">The sequence shown here is derived from an EMBL/GenBank/DDBJ whole genome shotgun (WGS) entry which is preliminary data.</text>
</comment>
<reference evidence="10" key="2">
    <citation type="submission" date="2023-01" db="EMBL/GenBank/DDBJ databases">
        <title>Draft genome sequence of Sneathiella chinensis strain NBRC 103408.</title>
        <authorList>
            <person name="Sun Q."/>
            <person name="Mori K."/>
        </authorList>
    </citation>
    <scope>NUCLEOTIDE SEQUENCE</scope>
    <source>
        <strain evidence="10">NBRC 103408</strain>
    </source>
</reference>
<dbReference type="Gene3D" id="3.40.605.10">
    <property type="entry name" value="Aldehyde Dehydrogenase, Chain A, domain 1"/>
    <property type="match status" value="1"/>
</dbReference>
<reference evidence="10" key="1">
    <citation type="journal article" date="2014" name="Int. J. Syst. Evol. Microbiol.">
        <title>Complete genome of a new Firmicutes species belonging to the dominant human colonic microbiota ('Ruminococcus bicirculans') reveals two chromosomes and a selective capacity to utilize plant glucans.</title>
        <authorList>
            <consortium name="NISC Comparative Sequencing Program"/>
            <person name="Wegmann U."/>
            <person name="Louis P."/>
            <person name="Goesmann A."/>
            <person name="Henrissat B."/>
            <person name="Duncan S.H."/>
            <person name="Flint H.J."/>
        </authorList>
    </citation>
    <scope>NUCLEOTIDE SEQUENCE</scope>
    <source>
        <strain evidence="10">NBRC 103408</strain>
    </source>
</reference>
<dbReference type="Pfam" id="PF18327">
    <property type="entry name" value="PRODH"/>
    <property type="match status" value="1"/>
</dbReference>
<organism evidence="10 11">
    <name type="scientific">Sneathiella chinensis</name>
    <dbReference type="NCBI Taxonomy" id="349750"/>
    <lineage>
        <taxon>Bacteria</taxon>
        <taxon>Pseudomonadati</taxon>
        <taxon>Pseudomonadota</taxon>
        <taxon>Alphaproteobacteria</taxon>
        <taxon>Sneathiellales</taxon>
        <taxon>Sneathiellaceae</taxon>
        <taxon>Sneathiella</taxon>
    </lineage>
</organism>
<comment type="similarity">
    <text evidence="5">In the N-terminal section; belongs to the proline dehydrogenase family.</text>
</comment>
<dbReference type="InterPro" id="IPR050485">
    <property type="entry name" value="Proline_metab_enzyme"/>
</dbReference>
<dbReference type="Proteomes" id="UP001161409">
    <property type="component" value="Unassembled WGS sequence"/>
</dbReference>
<keyword evidence="2 5" id="KW-0560">Oxidoreductase</keyword>
<keyword evidence="5" id="KW-0238">DNA-binding</keyword>
<dbReference type="RefSeq" id="WP_169561980.1">
    <property type="nucleotide sequence ID" value="NZ_BSNF01000010.1"/>
</dbReference>